<dbReference type="Pfam" id="PF13245">
    <property type="entry name" value="AAA_19"/>
    <property type="match status" value="1"/>
</dbReference>
<keyword evidence="4" id="KW-0614">Plasmid</keyword>
<organism evidence="4">
    <name type="scientific">Rhizobium sp. ZPR3</name>
    <dbReference type="NCBI Taxonomy" id="3158967"/>
    <lineage>
        <taxon>Bacteria</taxon>
        <taxon>Pseudomonadati</taxon>
        <taxon>Pseudomonadota</taxon>
        <taxon>Alphaproteobacteria</taxon>
        <taxon>Hyphomicrobiales</taxon>
        <taxon>Rhizobiaceae</taxon>
        <taxon>Rhizobium/Agrobacterium group</taxon>
        <taxon>Rhizobium</taxon>
    </lineage>
</organism>
<dbReference type="InterPro" id="IPR011528">
    <property type="entry name" value="NERD"/>
</dbReference>
<dbReference type="SUPFAM" id="SSF52540">
    <property type="entry name" value="P-loop containing nucleoside triphosphate hydrolases"/>
    <property type="match status" value="1"/>
</dbReference>
<evidence type="ECO:0000259" key="3">
    <source>
        <dbReference type="Pfam" id="PF13538"/>
    </source>
</evidence>
<accession>A0AAU7S609</accession>
<dbReference type="EMBL" id="CP157964">
    <property type="protein sequence ID" value="XBT97896.1"/>
    <property type="molecule type" value="Genomic_DNA"/>
</dbReference>
<dbReference type="InterPro" id="IPR027417">
    <property type="entry name" value="P-loop_NTPase"/>
</dbReference>
<evidence type="ECO:0000256" key="1">
    <source>
        <dbReference type="ARBA" id="ARBA00034923"/>
    </source>
</evidence>
<dbReference type="AlphaFoldDB" id="A0AAU7S609"/>
<dbReference type="PANTHER" id="PTHR11070">
    <property type="entry name" value="UVRD / RECB / PCRA DNA HELICASE FAMILY MEMBER"/>
    <property type="match status" value="1"/>
</dbReference>
<sequence length="570" mass="63613">MAICIPPLGSAESNSSAEIRLLEAFAAQLGDDYLVMHSIAWISKPKGDGPRDGETDFLICHPQHGLLVIEVKGGRISLDYAEKKWTSTDRNDHVHPIHNPFDQARRGKYGIIEKLKEAPLWQRLAVGRFAIGHAVFFPDIGDGHRLKGPDAPGEIIGDRNNLLAVRSWLDHVFRYWTSQDGGLKTNPIGQRGVDAARKIFARVVETRPLLSARIEEEERERINLTARQAVILDMLSRQRRVMVAGGAGTGKTLIAREKAVRAAEQGLHTLLVCYNRGLADHLREQCVGIENLEVATFHQLCRRWIDRAKSELGRDLIAEARRDYPGGNEFDQDQPIALAYAIDLFGPAYDAIIVDEAQDFGDEFWMPIELLLSDHEKALLYVFLDENQDIYGRSAAIPIAGEPMLLDKNCRNTNRIHDAAYRYYRGAIMEAPAITGVDVELLTATGVGKQAQAICALITRLIIEEKIKPQEIAVLLCDSRKREESEQALSAYPLPASAKWGRLEAYGLGSITVDTVAKFKGLERPVIILWALDESDTIKDRETLYVGMSRAKSLLYICGDRAACERIFPT</sequence>
<dbReference type="GO" id="GO:0043138">
    <property type="term" value="F:3'-5' DNA helicase activity"/>
    <property type="evidence" value="ECO:0007669"/>
    <property type="project" value="TreeGrafter"/>
</dbReference>
<reference evidence="4" key="1">
    <citation type="submission" date="2024-06" db="EMBL/GenBank/DDBJ databases">
        <authorList>
            <person name="Li T."/>
            <person name="Gao R."/>
        </authorList>
    </citation>
    <scope>NUCLEOTIDE SEQUENCE</scope>
    <source>
        <strain evidence="4">ZPR3</strain>
        <plasmid evidence="4">unnamed4</plasmid>
    </source>
</reference>
<feature type="domain" description="UvrD-like helicase C-terminal" evidence="3">
    <location>
        <begin position="511"/>
        <end position="557"/>
    </location>
</feature>
<evidence type="ECO:0000259" key="2">
    <source>
        <dbReference type="Pfam" id="PF08378"/>
    </source>
</evidence>
<dbReference type="InterPro" id="IPR027785">
    <property type="entry name" value="UvrD-like_helicase_C"/>
</dbReference>
<dbReference type="PANTHER" id="PTHR11070:SF2">
    <property type="entry name" value="ATP-DEPENDENT DNA HELICASE SRS2"/>
    <property type="match status" value="1"/>
</dbReference>
<dbReference type="Pfam" id="PF08378">
    <property type="entry name" value="NERD"/>
    <property type="match status" value="1"/>
</dbReference>
<gene>
    <name evidence="4" type="ORF">ABM479_34935</name>
</gene>
<feature type="domain" description="NERD" evidence="2">
    <location>
        <begin position="17"/>
        <end position="118"/>
    </location>
</feature>
<dbReference type="Pfam" id="PF13538">
    <property type="entry name" value="UvrD_C_2"/>
    <property type="match status" value="1"/>
</dbReference>
<protein>
    <recommendedName>
        <fullName evidence="1">DNA 3'-5' helicase II</fullName>
    </recommendedName>
</protein>
<dbReference type="InterPro" id="IPR000212">
    <property type="entry name" value="DNA_helicase_UvrD/REP"/>
</dbReference>
<dbReference type="Gene3D" id="3.40.50.300">
    <property type="entry name" value="P-loop containing nucleotide triphosphate hydrolases"/>
    <property type="match status" value="2"/>
</dbReference>
<dbReference type="GO" id="GO:0003677">
    <property type="term" value="F:DNA binding"/>
    <property type="evidence" value="ECO:0007669"/>
    <property type="project" value="InterPro"/>
</dbReference>
<proteinExistence type="predicted"/>
<name>A0AAU7S609_9HYPH</name>
<dbReference type="GO" id="GO:0000725">
    <property type="term" value="P:recombinational repair"/>
    <property type="evidence" value="ECO:0007669"/>
    <property type="project" value="TreeGrafter"/>
</dbReference>
<geneLocation type="plasmid" evidence="4">
    <name>unnamed4</name>
</geneLocation>
<evidence type="ECO:0000313" key="4">
    <source>
        <dbReference type="EMBL" id="XBT97896.1"/>
    </source>
</evidence>
<dbReference type="GO" id="GO:0005524">
    <property type="term" value="F:ATP binding"/>
    <property type="evidence" value="ECO:0007669"/>
    <property type="project" value="InterPro"/>
</dbReference>
<dbReference type="RefSeq" id="WP_349963155.1">
    <property type="nucleotide sequence ID" value="NZ_CP157964.1"/>
</dbReference>